<feature type="compositionally biased region" description="Pro residues" evidence="2">
    <location>
        <begin position="812"/>
        <end position="827"/>
    </location>
</feature>
<dbReference type="Gene3D" id="1.25.10.10">
    <property type="entry name" value="Leucine-rich Repeat Variant"/>
    <property type="match status" value="1"/>
</dbReference>
<dbReference type="InterPro" id="IPR042201">
    <property type="entry name" value="FH2_Formin_sf"/>
</dbReference>
<feature type="compositionally biased region" description="Basic and acidic residues" evidence="2">
    <location>
        <begin position="592"/>
        <end position="606"/>
    </location>
</feature>
<feature type="compositionally biased region" description="Polar residues" evidence="2">
    <location>
        <begin position="1354"/>
        <end position="1363"/>
    </location>
</feature>
<feature type="compositionally biased region" description="Basic and acidic residues" evidence="2">
    <location>
        <begin position="389"/>
        <end position="401"/>
    </location>
</feature>
<dbReference type="SMART" id="SM00498">
    <property type="entry name" value="FH2"/>
    <property type="match status" value="1"/>
</dbReference>
<evidence type="ECO:0000259" key="4">
    <source>
        <dbReference type="PROSITE" id="PS51232"/>
    </source>
</evidence>
<feature type="compositionally biased region" description="Basic and acidic residues" evidence="2">
    <location>
        <begin position="712"/>
        <end position="724"/>
    </location>
</feature>
<evidence type="ECO:0000313" key="6">
    <source>
        <dbReference type="Ensembl" id="ENSOANP00000034834.1"/>
    </source>
</evidence>
<feature type="compositionally biased region" description="Basic residues" evidence="2">
    <location>
        <begin position="233"/>
        <end position="242"/>
    </location>
</feature>
<dbReference type="GeneTree" id="ENSGT00940000154807"/>
<feature type="region of interest" description="Disordered" evidence="2">
    <location>
        <begin position="1354"/>
        <end position="1404"/>
    </location>
</feature>
<reference evidence="6 7" key="1">
    <citation type="journal article" date="2008" name="Nature">
        <title>Genome analysis of the platypus reveals unique signatures of evolution.</title>
        <authorList>
            <person name="Warren W.C."/>
            <person name="Hillier L.W."/>
            <person name="Marshall Graves J.A."/>
            <person name="Birney E."/>
            <person name="Ponting C.P."/>
            <person name="Grutzner F."/>
            <person name="Belov K."/>
            <person name="Miller W."/>
            <person name="Clarke L."/>
            <person name="Chinwalla A.T."/>
            <person name="Yang S.P."/>
            <person name="Heger A."/>
            <person name="Locke D.P."/>
            <person name="Miethke P."/>
            <person name="Waters P.D."/>
            <person name="Veyrunes F."/>
            <person name="Fulton L."/>
            <person name="Fulton B."/>
            <person name="Graves T."/>
            <person name="Wallis J."/>
            <person name="Puente X.S."/>
            <person name="Lopez-Otin C."/>
            <person name="Ordonez G.R."/>
            <person name="Eichler E.E."/>
            <person name="Chen L."/>
            <person name="Cheng Z."/>
            <person name="Deakin J.E."/>
            <person name="Alsop A."/>
            <person name="Thompson K."/>
            <person name="Kirby P."/>
            <person name="Papenfuss A.T."/>
            <person name="Wakefield M.J."/>
            <person name="Olender T."/>
            <person name="Lancet D."/>
            <person name="Huttley G.A."/>
            <person name="Smit A.F."/>
            <person name="Pask A."/>
            <person name="Temple-Smith P."/>
            <person name="Batzer M.A."/>
            <person name="Walker J.A."/>
            <person name="Konkel M.K."/>
            <person name="Harris R.S."/>
            <person name="Whittington C.M."/>
            <person name="Wong E.S."/>
            <person name="Gemmell N.J."/>
            <person name="Buschiazzo E."/>
            <person name="Vargas Jentzsch I.M."/>
            <person name="Merkel A."/>
            <person name="Schmitz J."/>
            <person name="Zemann A."/>
            <person name="Churakov G."/>
            <person name="Kriegs J.O."/>
            <person name="Brosius J."/>
            <person name="Murchison E.P."/>
            <person name="Sachidanandam R."/>
            <person name="Smith C."/>
            <person name="Hannon G.J."/>
            <person name="Tsend-Ayush E."/>
            <person name="McMillan D."/>
            <person name="Attenborough R."/>
            <person name="Rens W."/>
            <person name="Ferguson-Smith M."/>
            <person name="Lefevre C.M."/>
            <person name="Sharp J.A."/>
            <person name="Nicholas K.R."/>
            <person name="Ray D.A."/>
            <person name="Kube M."/>
            <person name="Reinhardt R."/>
            <person name="Pringle T.H."/>
            <person name="Taylor J."/>
            <person name="Jones R.C."/>
            <person name="Nixon B."/>
            <person name="Dacheux J.L."/>
            <person name="Niwa H."/>
            <person name="Sekita Y."/>
            <person name="Huang X."/>
            <person name="Stark A."/>
            <person name="Kheradpour P."/>
            <person name="Kellis M."/>
            <person name="Flicek P."/>
            <person name="Chen Y."/>
            <person name="Webber C."/>
            <person name="Hardison R."/>
            <person name="Nelson J."/>
            <person name="Hallsworth-Pepin K."/>
            <person name="Delehaunty K."/>
            <person name="Markovic C."/>
            <person name="Minx P."/>
            <person name="Feng Y."/>
            <person name="Kremitzki C."/>
            <person name="Mitreva M."/>
            <person name="Glasscock J."/>
            <person name="Wylie T."/>
            <person name="Wohldmann P."/>
            <person name="Thiru P."/>
            <person name="Nhan M.N."/>
            <person name="Pohl C.S."/>
            <person name="Smith S.M."/>
            <person name="Hou S."/>
            <person name="Nefedov M."/>
            <person name="de Jong P.J."/>
            <person name="Renfree M.B."/>
            <person name="Mardis E.R."/>
            <person name="Wilson R.K."/>
        </authorList>
    </citation>
    <scope>NUCLEOTIDE SEQUENCE [LARGE SCALE GENOMIC DNA]</scope>
    <source>
        <strain evidence="6 7">Glennie</strain>
    </source>
</reference>
<dbReference type="Gene3D" id="1.20.58.2220">
    <property type="entry name" value="Formin, FH2 domain"/>
    <property type="match status" value="1"/>
</dbReference>
<keyword evidence="7" id="KW-1185">Reference proteome</keyword>
<accession>A0A6I8N1N7</accession>
<feature type="compositionally biased region" description="Basic and acidic residues" evidence="2">
    <location>
        <begin position="462"/>
        <end position="495"/>
    </location>
</feature>
<feature type="compositionally biased region" description="Pro residues" evidence="2">
    <location>
        <begin position="317"/>
        <end position="329"/>
    </location>
</feature>
<dbReference type="PROSITE" id="PS51444">
    <property type="entry name" value="FH2"/>
    <property type="match status" value="1"/>
</dbReference>
<feature type="domain" description="FH2" evidence="5">
    <location>
        <begin position="865"/>
        <end position="1261"/>
    </location>
</feature>
<evidence type="ECO:0000256" key="1">
    <source>
        <dbReference type="ARBA" id="ARBA00023203"/>
    </source>
</evidence>
<dbReference type="SUPFAM" id="SSF101447">
    <property type="entry name" value="Formin homology 2 domain (FH2 domain)"/>
    <property type="match status" value="1"/>
</dbReference>
<dbReference type="PANTHER" id="PTHR45920:SF3">
    <property type="entry name" value="FH1_FH2 DOMAIN-CONTAINING PROTEIN 3"/>
    <property type="match status" value="1"/>
</dbReference>
<dbReference type="PROSITE" id="PS51231">
    <property type="entry name" value="DAD"/>
    <property type="match status" value="1"/>
</dbReference>
<feature type="region of interest" description="Disordered" evidence="2">
    <location>
        <begin position="201"/>
        <end position="368"/>
    </location>
</feature>
<feature type="region of interest" description="Disordered" evidence="2">
    <location>
        <begin position="438"/>
        <end position="648"/>
    </location>
</feature>
<organism evidence="6 7">
    <name type="scientific">Ornithorhynchus anatinus</name>
    <name type="common">Duckbill platypus</name>
    <dbReference type="NCBI Taxonomy" id="9258"/>
    <lineage>
        <taxon>Eukaryota</taxon>
        <taxon>Metazoa</taxon>
        <taxon>Chordata</taxon>
        <taxon>Craniata</taxon>
        <taxon>Vertebrata</taxon>
        <taxon>Euteleostomi</taxon>
        <taxon>Mammalia</taxon>
        <taxon>Monotremata</taxon>
        <taxon>Ornithorhynchidae</taxon>
        <taxon>Ornithorhynchus</taxon>
    </lineage>
</organism>
<dbReference type="Pfam" id="PF24959">
    <property type="entry name" value="FH3_FHOD1-3"/>
    <property type="match status" value="1"/>
</dbReference>
<feature type="compositionally biased region" description="Basic residues" evidence="2">
    <location>
        <begin position="1367"/>
        <end position="1382"/>
    </location>
</feature>
<feature type="compositionally biased region" description="Acidic residues" evidence="2">
    <location>
        <begin position="575"/>
        <end position="587"/>
    </location>
</feature>
<dbReference type="InterPro" id="IPR014767">
    <property type="entry name" value="DAD_dom"/>
</dbReference>
<reference evidence="6" key="3">
    <citation type="submission" date="2025-09" db="UniProtKB">
        <authorList>
            <consortium name="Ensembl"/>
        </authorList>
    </citation>
    <scope>IDENTIFICATION</scope>
    <source>
        <strain evidence="6">Glennie</strain>
    </source>
</reference>
<dbReference type="Bgee" id="ENSOANG00000014458">
    <property type="expression patterns" value="Expressed in heart and 7 other cell types or tissues"/>
</dbReference>
<evidence type="ECO:0000256" key="2">
    <source>
        <dbReference type="SAM" id="MobiDB-lite"/>
    </source>
</evidence>
<feature type="domain" description="DAD" evidence="3">
    <location>
        <begin position="1341"/>
        <end position="1373"/>
    </location>
</feature>
<feature type="region of interest" description="Disordered" evidence="2">
    <location>
        <begin position="710"/>
        <end position="774"/>
    </location>
</feature>
<feature type="region of interest" description="Disordered" evidence="2">
    <location>
        <begin position="803"/>
        <end position="827"/>
    </location>
</feature>
<feature type="domain" description="GBD/FH3" evidence="4">
    <location>
        <begin position="1"/>
        <end position="287"/>
    </location>
</feature>
<gene>
    <name evidence="6" type="primary">FHOD3</name>
</gene>
<dbReference type="InterPro" id="IPR016024">
    <property type="entry name" value="ARM-type_fold"/>
</dbReference>
<proteinExistence type="predicted"/>
<feature type="compositionally biased region" description="Basic and acidic residues" evidence="2">
    <location>
        <begin position="671"/>
        <end position="685"/>
    </location>
</feature>
<feature type="compositionally biased region" description="Low complexity" evidence="2">
    <location>
        <begin position="289"/>
        <end position="308"/>
    </location>
</feature>
<dbReference type="GO" id="GO:0003779">
    <property type="term" value="F:actin binding"/>
    <property type="evidence" value="ECO:0007669"/>
    <property type="project" value="UniProtKB-KW"/>
</dbReference>
<name>A0A6I8N1N7_ORNAN</name>
<reference evidence="6" key="2">
    <citation type="submission" date="2025-08" db="UniProtKB">
        <authorList>
            <consortium name="Ensembl"/>
        </authorList>
    </citation>
    <scope>IDENTIFICATION</scope>
    <source>
        <strain evidence="6">Glennie</strain>
    </source>
</reference>
<evidence type="ECO:0000313" key="7">
    <source>
        <dbReference type="Proteomes" id="UP000002279"/>
    </source>
</evidence>
<dbReference type="Proteomes" id="UP000002279">
    <property type="component" value="Chromosome X3"/>
</dbReference>
<dbReference type="PROSITE" id="PS51232">
    <property type="entry name" value="GBD_FH3"/>
    <property type="match status" value="1"/>
</dbReference>
<dbReference type="InterPro" id="IPR011989">
    <property type="entry name" value="ARM-like"/>
</dbReference>
<dbReference type="PANTHER" id="PTHR45920">
    <property type="entry name" value="FORMIN HOMOLOGY 2 DOMAIN CONTAINING, ISOFORM I"/>
    <property type="match status" value="1"/>
</dbReference>
<dbReference type="Pfam" id="PF02181">
    <property type="entry name" value="FH2"/>
    <property type="match status" value="1"/>
</dbReference>
<evidence type="ECO:0000259" key="3">
    <source>
        <dbReference type="PROSITE" id="PS51231"/>
    </source>
</evidence>
<keyword evidence="1" id="KW-0009">Actin-binding</keyword>
<feature type="compositionally biased region" description="Low complexity" evidence="2">
    <location>
        <begin position="500"/>
        <end position="517"/>
    </location>
</feature>
<dbReference type="SUPFAM" id="SSF48371">
    <property type="entry name" value="ARM repeat"/>
    <property type="match status" value="1"/>
</dbReference>
<dbReference type="InterPro" id="IPR056771">
    <property type="entry name" value="FH3_FHOD1-3-like"/>
</dbReference>
<feature type="compositionally biased region" description="Low complexity" evidence="2">
    <location>
        <begin position="330"/>
        <end position="348"/>
    </location>
</feature>
<feature type="region of interest" description="Disordered" evidence="2">
    <location>
        <begin position="669"/>
        <end position="697"/>
    </location>
</feature>
<dbReference type="Ensembl" id="ENSOANT00000050404.1">
    <property type="protein sequence ID" value="ENSOANP00000034834.1"/>
    <property type="gene ID" value="ENSOANG00000014458.4"/>
</dbReference>
<feature type="compositionally biased region" description="Low complexity" evidence="2">
    <location>
        <begin position="608"/>
        <end position="617"/>
    </location>
</feature>
<dbReference type="InterPro" id="IPR015425">
    <property type="entry name" value="FH2_Formin"/>
</dbReference>
<sequence>MVSKNNDPAGSLVQDDKDLVHEFVVAEGLTCLIKVGAEADQNYQNYILRALGQIMLYVDGMNGVINHNETIQWLYTLIGSKFRLVVKTALKLLLVFVEYSESNAPLLTQAVASVDAKRGAKPWSNVMEILEEKDGVDTELLVYAMTLVNKTLSGLLDQDAFYDVVDCLEELGIEAISQRHLTKKGTDLDLVEQFNLYEATLRHEDGDEGAEPPPSGRKDRRRASLGSNERRGLERRRSRRHSVQNVKSPASAPASPCAPPTPNFVLSREPQGDGLSTNEVHSASEAEQARSGSSFQSAASSSSAVSRPSRSRAESPPCNPSPASVPHPPGALHSSSPSSPAPASLSSSQCLGTASGAPKASPTVEKLPYIPHSPFHLFSYDFEESPLSVKDKEAEAKKENSPSDPLPSNKCSDSDPYNFRSFSSNRYSNYGNSSFATSRTYCGPSTSATPSSRYGTSLSSPEETKPDRYKYLEKLAAEEYEKEVKTRSPCRDRSEPSLNVSSPAASASVGPEGSGPPTADPQEGRRTSSTPQGTPPTLEARPSCPEPAREAEAEAEQGASKAPREVESPAGGPDSEVEPGEEGEPEENAILGEKERQNGKVNEKDNCSASSISSAGSTLERKEKEEQLTSGNRAGSWSQPSQDAGVNAQCGNILNNRRFMLDMLYAHNKKAKDEEEKEPEKTTEEKEAEEEGEEPVATLAGRISILQASAQTKEDAVKKPEARGLDNQGGVKAFAEKFNSGELAKGSSSPESELDEKVSESSQSQPKKESDYIWDQLMANPRELRIRDMDFTDLGAEDDLDVLDMEVGPGDSPVPPPPPPPSFLCFPPPPPPPPFGCPPPPPAHPNLLAPSALLSSPQGSGSPQVPRAFVKKKKTIRLFWNEVRPCQWQCKNDKRCKEFLWSKLEPIKVDTSKLEHLFESKSKELPVTKKTAADGKRQEIIVLDSKRSNAINIGLTVLPPPRTIKIAILNFDEYALNKEGIEKILTMIPTEEEKQKIQEAQLANPDTPLGSAEQFLFTLSSISELTARLQLWAFKLDYELIEKEVAEPLLDLKEGMDQLEKNKTLGFILSTLLAIGNFLNGTNAKAFELSYLEKVPEVKDTVHKQSLLHHVCTMVVEKFPDSTDLYSEIGAITRSAKVDFEQLQDNLCQMERRCKASWDHLKAIAKHEMKPVLKQKMSEFLKDCAERIIILKIVHRRIINRFHSFLLFMGHPPYAIREVNINKFCKIISEFALEYRTTRERILQQKQKRANHRERNKTRGKMITDTAKFSSTSAVAPSQPQGLEYAEDAVEHENMKAVLKTSSSLGGESASVLGVRTRSRASRGRVGSWNAGMDDSPGATDDAADEIMDLIVKSATQVPSQRTMPRERKRSRANRKSLRRTLKSGLTPEEAKALGLVSTSEMQV</sequence>
<evidence type="ECO:0000259" key="5">
    <source>
        <dbReference type="PROSITE" id="PS51444"/>
    </source>
</evidence>
<feature type="compositionally biased region" description="Polar residues" evidence="2">
    <location>
        <begin position="438"/>
        <end position="461"/>
    </location>
</feature>
<dbReference type="FunFam" id="1.20.58.2220:FF:000004">
    <property type="entry name" value="Formin homology 2 domain-containing 3"/>
    <property type="match status" value="1"/>
</dbReference>
<protein>
    <submittedName>
        <fullName evidence="6">Formin homology 2 domain containing 3</fullName>
    </submittedName>
</protein>
<feature type="region of interest" description="Disordered" evidence="2">
    <location>
        <begin position="386"/>
        <end position="417"/>
    </location>
</feature>
<dbReference type="InterPro" id="IPR014768">
    <property type="entry name" value="GBD/FH3_dom"/>
</dbReference>
<feature type="compositionally biased region" description="Polar residues" evidence="2">
    <location>
        <begin position="628"/>
        <end position="648"/>
    </location>
</feature>